<sequence length="63" mass="7431">MLTRPIPSAWNAWFVHFYTVIFFCHNHKTHTKPNIRKKIDITKRQEVGSVIDSLARGKPRGFH</sequence>
<keyword evidence="2" id="KW-1185">Reference proteome</keyword>
<organism evidence="1 2">
    <name type="scientific">Halomonas ventosae</name>
    <dbReference type="NCBI Taxonomy" id="229007"/>
    <lineage>
        <taxon>Bacteria</taxon>
        <taxon>Pseudomonadati</taxon>
        <taxon>Pseudomonadota</taxon>
        <taxon>Gammaproteobacteria</taxon>
        <taxon>Oceanospirillales</taxon>
        <taxon>Halomonadaceae</taxon>
        <taxon>Halomonas</taxon>
    </lineage>
</organism>
<dbReference type="AlphaFoldDB" id="A0A4V3BYJ9"/>
<comment type="caution">
    <text evidence="1">The sequence shown here is derived from an EMBL/GenBank/DDBJ whole genome shotgun (WGS) entry which is preliminary data.</text>
</comment>
<accession>A0A4V3BYJ9</accession>
<reference evidence="1 2" key="1">
    <citation type="submission" date="2019-03" db="EMBL/GenBank/DDBJ databases">
        <title>Freshwater and sediment microbial communities from various areas in North America, analyzing microbe dynamics in response to fracking.</title>
        <authorList>
            <person name="Lamendella R."/>
        </authorList>
    </citation>
    <scope>NUCLEOTIDE SEQUENCE [LARGE SCALE GENOMIC DNA]</scope>
    <source>
        <strain evidence="1 2">1_TX</strain>
    </source>
</reference>
<evidence type="ECO:0000313" key="1">
    <source>
        <dbReference type="EMBL" id="TDO02959.1"/>
    </source>
</evidence>
<name>A0A4V3BYJ9_9GAMM</name>
<dbReference type="Proteomes" id="UP000295150">
    <property type="component" value="Unassembled WGS sequence"/>
</dbReference>
<dbReference type="EMBL" id="SNWH01000018">
    <property type="protein sequence ID" value="TDO02959.1"/>
    <property type="molecule type" value="Genomic_DNA"/>
</dbReference>
<proteinExistence type="predicted"/>
<gene>
    <name evidence="1" type="ORF">DFO68_11816</name>
</gene>
<protein>
    <submittedName>
        <fullName evidence="1">Uncharacterized protein</fullName>
    </submittedName>
</protein>
<evidence type="ECO:0000313" key="2">
    <source>
        <dbReference type="Proteomes" id="UP000295150"/>
    </source>
</evidence>